<dbReference type="PANTHER" id="PTHR46623:SF6">
    <property type="entry name" value="ALPHA_BETA-HYDROLASES SUPERFAMILY PROTEIN"/>
    <property type="match status" value="1"/>
</dbReference>
<feature type="chain" id="PRO_5001653869" evidence="1">
    <location>
        <begin position="19"/>
        <end position="275"/>
    </location>
</feature>
<dbReference type="RefSeq" id="WP_025225369.1">
    <property type="nucleotide sequence ID" value="NZ_CP007139.1"/>
</dbReference>
<protein>
    <submittedName>
        <fullName evidence="3">Dienelactone hydrolase-related enzyme</fullName>
    </submittedName>
</protein>
<sequence length="275" mass="29661">MKQILTLILLVTVALASAQDWAKKKLDASPRHQEWVELKNGGRTVKAFVVYPERKDKAPVVILIHEIMGMTDWVQSTADQWAEKGYIAIAPDFLTGMGPNGGRTDSFGDLSKVREAISGLPADQITGDLNAAFDYAKKIPSANGKVAVAGFCWGGGQAFRYTTNQPGLAAAFVFYGVPPTTDAEVARIKAPVYGFYGGNDNRIDATIPDTEKLMKAGGKVYEPVIYEGAGHGFMRAGEQPDAQEANKKARDAAWKRMLEILGKGDLMAALTCCDG</sequence>
<dbReference type="GO" id="GO:0016787">
    <property type="term" value="F:hydrolase activity"/>
    <property type="evidence" value="ECO:0007669"/>
    <property type="project" value="UniProtKB-KW"/>
</dbReference>
<proteinExistence type="predicted"/>
<dbReference type="STRING" id="661478.OP10G_2718"/>
<dbReference type="EMBL" id="CP007139">
    <property type="protein sequence ID" value="AIE86086.1"/>
    <property type="molecule type" value="Genomic_DNA"/>
</dbReference>
<dbReference type="KEGG" id="fgi:OP10G_2718"/>
<dbReference type="InterPro" id="IPR002925">
    <property type="entry name" value="Dienelactn_hydro"/>
</dbReference>
<feature type="signal peptide" evidence="1">
    <location>
        <begin position="1"/>
        <end position="18"/>
    </location>
</feature>
<organism evidence="3 4">
    <name type="scientific">Fimbriimonas ginsengisoli Gsoil 348</name>
    <dbReference type="NCBI Taxonomy" id="661478"/>
    <lineage>
        <taxon>Bacteria</taxon>
        <taxon>Bacillati</taxon>
        <taxon>Armatimonadota</taxon>
        <taxon>Fimbriimonadia</taxon>
        <taxon>Fimbriimonadales</taxon>
        <taxon>Fimbriimonadaceae</taxon>
        <taxon>Fimbriimonas</taxon>
    </lineage>
</organism>
<dbReference type="Gene3D" id="3.40.50.1820">
    <property type="entry name" value="alpha/beta hydrolase"/>
    <property type="match status" value="1"/>
</dbReference>
<evidence type="ECO:0000313" key="4">
    <source>
        <dbReference type="Proteomes" id="UP000027982"/>
    </source>
</evidence>
<accession>A0A068NRQ1</accession>
<evidence type="ECO:0000313" key="3">
    <source>
        <dbReference type="EMBL" id="AIE86086.1"/>
    </source>
</evidence>
<feature type="domain" description="Dienelactone hydrolase" evidence="2">
    <location>
        <begin position="46"/>
        <end position="262"/>
    </location>
</feature>
<gene>
    <name evidence="3" type="ORF">OP10G_2718</name>
</gene>
<keyword evidence="4" id="KW-1185">Reference proteome</keyword>
<dbReference type="InterPro" id="IPR029058">
    <property type="entry name" value="AB_hydrolase_fold"/>
</dbReference>
<dbReference type="InterPro" id="IPR051049">
    <property type="entry name" value="Dienelactone_hydrolase-like"/>
</dbReference>
<dbReference type="PANTHER" id="PTHR46623">
    <property type="entry name" value="CARBOXYMETHYLENEBUTENOLIDASE-RELATED"/>
    <property type="match status" value="1"/>
</dbReference>
<evidence type="ECO:0000256" key="1">
    <source>
        <dbReference type="SAM" id="SignalP"/>
    </source>
</evidence>
<keyword evidence="1" id="KW-0732">Signal</keyword>
<dbReference type="Pfam" id="PF01738">
    <property type="entry name" value="DLH"/>
    <property type="match status" value="1"/>
</dbReference>
<dbReference type="AlphaFoldDB" id="A0A068NRQ1"/>
<keyword evidence="3" id="KW-0378">Hydrolase</keyword>
<dbReference type="OrthoDB" id="9771666at2"/>
<evidence type="ECO:0000259" key="2">
    <source>
        <dbReference type="Pfam" id="PF01738"/>
    </source>
</evidence>
<dbReference type="HOGENOM" id="CLU_054590_7_2_0"/>
<dbReference type="Proteomes" id="UP000027982">
    <property type="component" value="Chromosome"/>
</dbReference>
<name>A0A068NRQ1_FIMGI</name>
<dbReference type="SUPFAM" id="SSF53474">
    <property type="entry name" value="alpha/beta-Hydrolases"/>
    <property type="match status" value="1"/>
</dbReference>
<reference evidence="3 4" key="1">
    <citation type="journal article" date="2014" name="PLoS ONE">
        <title>The first complete genome sequence of the class fimbriimonadia in the phylum armatimonadetes.</title>
        <authorList>
            <person name="Hu Z.Y."/>
            <person name="Wang Y.Z."/>
            <person name="Im W.T."/>
            <person name="Wang S.Y."/>
            <person name="Zhao G.P."/>
            <person name="Zheng H.J."/>
            <person name="Quan Z.X."/>
        </authorList>
    </citation>
    <scope>NUCLEOTIDE SEQUENCE [LARGE SCALE GENOMIC DNA]</scope>
    <source>
        <strain evidence="3">Gsoil 348</strain>
    </source>
</reference>
<dbReference type="eggNOG" id="COG0412">
    <property type="taxonomic scope" value="Bacteria"/>
</dbReference>